<dbReference type="Gene3D" id="3.30.1360.40">
    <property type="match status" value="1"/>
</dbReference>
<name>A0A011MW63_9PROT</name>
<dbReference type="EMBL" id="JFAX01000013">
    <property type="protein sequence ID" value="EXI66841.1"/>
    <property type="molecule type" value="Genomic_DNA"/>
</dbReference>
<organism evidence="5 6">
    <name type="scientific">Candidatus Accumulibacter adjunctus</name>
    <dbReference type="NCBI Taxonomy" id="1454001"/>
    <lineage>
        <taxon>Bacteria</taxon>
        <taxon>Pseudomonadati</taxon>
        <taxon>Pseudomonadota</taxon>
        <taxon>Betaproteobacteria</taxon>
        <taxon>Candidatus Accumulibacter</taxon>
    </lineage>
</organism>
<dbReference type="NCBIfam" id="TIGR00370">
    <property type="entry name" value="5-oxoprolinase subunit PxpB"/>
    <property type="match status" value="1"/>
</dbReference>
<dbReference type="InterPro" id="IPR010016">
    <property type="entry name" value="PxpB"/>
</dbReference>
<evidence type="ECO:0000256" key="3">
    <source>
        <dbReference type="ARBA" id="ARBA00022840"/>
    </source>
</evidence>
<dbReference type="SUPFAM" id="SSF50891">
    <property type="entry name" value="Cyclophilin-like"/>
    <property type="match status" value="1"/>
</dbReference>
<dbReference type="GO" id="GO:0016787">
    <property type="term" value="F:hydrolase activity"/>
    <property type="evidence" value="ECO:0007669"/>
    <property type="project" value="UniProtKB-KW"/>
</dbReference>
<evidence type="ECO:0000313" key="5">
    <source>
        <dbReference type="EMBL" id="EXI66841.1"/>
    </source>
</evidence>
<dbReference type="PATRIC" id="fig|1454001.3.peg.2470"/>
<evidence type="ECO:0000256" key="2">
    <source>
        <dbReference type="ARBA" id="ARBA00022801"/>
    </source>
</evidence>
<keyword evidence="6" id="KW-1185">Reference proteome</keyword>
<dbReference type="SMART" id="SM00796">
    <property type="entry name" value="AHS1"/>
    <property type="match status" value="1"/>
</dbReference>
<keyword evidence="2" id="KW-0378">Hydrolase</keyword>
<evidence type="ECO:0000256" key="1">
    <source>
        <dbReference type="ARBA" id="ARBA00022741"/>
    </source>
</evidence>
<keyword evidence="1" id="KW-0547">Nucleotide-binding</keyword>
<proteinExistence type="predicted"/>
<feature type="domain" description="Carboxyltransferase" evidence="4">
    <location>
        <begin position="18"/>
        <end position="227"/>
    </location>
</feature>
<dbReference type="InterPro" id="IPR029000">
    <property type="entry name" value="Cyclophilin-like_dom_sf"/>
</dbReference>
<dbReference type="AlphaFoldDB" id="A0A011MW63"/>
<dbReference type="PANTHER" id="PTHR34698:SF2">
    <property type="entry name" value="5-OXOPROLINASE SUBUNIT B"/>
    <property type="match status" value="1"/>
</dbReference>
<dbReference type="Gene3D" id="2.40.100.10">
    <property type="entry name" value="Cyclophilin-like"/>
    <property type="match status" value="1"/>
</dbReference>
<protein>
    <submittedName>
        <fullName evidence="5">Sporulation inhibitor KipI</fullName>
    </submittedName>
</protein>
<accession>A0A011MW63</accession>
<comment type="caution">
    <text evidence="5">The sequence shown here is derived from an EMBL/GenBank/DDBJ whole genome shotgun (WGS) entry which is preliminary data.</text>
</comment>
<dbReference type="STRING" id="1454001.AW08_02428"/>
<evidence type="ECO:0000313" key="6">
    <source>
        <dbReference type="Proteomes" id="UP000020218"/>
    </source>
</evidence>
<dbReference type="PANTHER" id="PTHR34698">
    <property type="entry name" value="5-OXOPROLINASE SUBUNIT B"/>
    <property type="match status" value="1"/>
</dbReference>
<evidence type="ECO:0000259" key="4">
    <source>
        <dbReference type="SMART" id="SM00796"/>
    </source>
</evidence>
<dbReference type="Pfam" id="PF02682">
    <property type="entry name" value="CT_C_D"/>
    <property type="match status" value="1"/>
</dbReference>
<dbReference type="GO" id="GO:0005524">
    <property type="term" value="F:ATP binding"/>
    <property type="evidence" value="ECO:0007669"/>
    <property type="project" value="UniProtKB-KW"/>
</dbReference>
<gene>
    <name evidence="5" type="primary">kipI</name>
    <name evidence="5" type="ORF">AW08_02428</name>
</gene>
<reference evidence="5" key="1">
    <citation type="submission" date="2014-02" db="EMBL/GenBank/DDBJ databases">
        <title>Expanding our view of genomic diversity in Candidatus Accumulibacter clades.</title>
        <authorList>
            <person name="Skennerton C.T."/>
            <person name="Barr J.J."/>
            <person name="Slater F.R."/>
            <person name="Bond P.L."/>
            <person name="Tyson G.W."/>
        </authorList>
    </citation>
    <scope>NUCLEOTIDE SEQUENCE [LARGE SCALE GENOMIC DNA]</scope>
</reference>
<keyword evidence="3" id="KW-0067">ATP-binding</keyword>
<dbReference type="Proteomes" id="UP000020218">
    <property type="component" value="Unassembled WGS sequence"/>
</dbReference>
<sequence length="269" mass="28455">MREAGQRPAWRARAGLSYRILSLGDAALTIEFGDAIDRRLLAEVAAADQALLQALASGQLPGVVETVPTFRSLTVIYDPLRSTRTRVEAAIDAALRQAAPLVVGQRRRVWQLPVCYGDQLSECGPDLDGLAAACGLSAAEVVRLHAGGCYEVYMLGFLPGFAFMGDLPPALACARRSEPRTLVPAGSVATAGRLTAIYPWESPGGWQLIGACPLPLFSPSWTQPALLQAGDRVRLRAIDAGEFAALQAAAPALRRATQPPLAFLAAAAE</sequence>
<dbReference type="SUPFAM" id="SSF160467">
    <property type="entry name" value="PH0987 N-terminal domain-like"/>
    <property type="match status" value="1"/>
</dbReference>
<dbReference type="InterPro" id="IPR003833">
    <property type="entry name" value="CT_C_D"/>
</dbReference>